<evidence type="ECO:0000313" key="5">
    <source>
        <dbReference type="EMBL" id="CAF3683369.1"/>
    </source>
</evidence>
<name>A0A813ZIQ1_9BILA</name>
<organism evidence="4 6">
    <name type="scientific">Didymodactylos carnosus</name>
    <dbReference type="NCBI Taxonomy" id="1234261"/>
    <lineage>
        <taxon>Eukaryota</taxon>
        <taxon>Metazoa</taxon>
        <taxon>Spiralia</taxon>
        <taxon>Gnathifera</taxon>
        <taxon>Rotifera</taxon>
        <taxon>Eurotatoria</taxon>
        <taxon>Bdelloidea</taxon>
        <taxon>Philodinida</taxon>
        <taxon>Philodinidae</taxon>
        <taxon>Didymodactylos</taxon>
    </lineage>
</organism>
<dbReference type="SUPFAM" id="SSF57756">
    <property type="entry name" value="Retrovirus zinc finger-like domains"/>
    <property type="match status" value="1"/>
</dbReference>
<dbReference type="PROSITE" id="PS50158">
    <property type="entry name" value="ZF_CCHC"/>
    <property type="match status" value="1"/>
</dbReference>
<comment type="caution">
    <text evidence="4">The sequence shown here is derived from an EMBL/GenBank/DDBJ whole genome shotgun (WGS) entry which is preliminary data.</text>
</comment>
<evidence type="ECO:0000259" key="3">
    <source>
        <dbReference type="PROSITE" id="PS50158"/>
    </source>
</evidence>
<keyword evidence="6" id="KW-1185">Reference proteome</keyword>
<keyword evidence="1" id="KW-0479">Metal-binding</keyword>
<dbReference type="Pfam" id="PF03732">
    <property type="entry name" value="Retrotrans_gag"/>
    <property type="match status" value="1"/>
</dbReference>
<evidence type="ECO:0000313" key="4">
    <source>
        <dbReference type="EMBL" id="CAF0900854.1"/>
    </source>
</evidence>
<evidence type="ECO:0000256" key="1">
    <source>
        <dbReference type="PROSITE-ProRule" id="PRU00047"/>
    </source>
</evidence>
<dbReference type="EMBL" id="CAJOBC010001523">
    <property type="protein sequence ID" value="CAF3683369.1"/>
    <property type="molecule type" value="Genomic_DNA"/>
</dbReference>
<feature type="compositionally biased region" description="Low complexity" evidence="2">
    <location>
        <begin position="211"/>
        <end position="222"/>
    </location>
</feature>
<dbReference type="Gene3D" id="4.10.60.10">
    <property type="entry name" value="Zinc finger, CCHC-type"/>
    <property type="match status" value="1"/>
</dbReference>
<accession>A0A813ZIQ1</accession>
<evidence type="ECO:0000313" key="6">
    <source>
        <dbReference type="Proteomes" id="UP000663829"/>
    </source>
</evidence>
<feature type="domain" description="CCHC-type" evidence="3">
    <location>
        <begin position="258"/>
        <end position="273"/>
    </location>
</feature>
<keyword evidence="1" id="KW-0862">Zinc</keyword>
<keyword evidence="1" id="KW-0863">Zinc-finger</keyword>
<dbReference type="InterPro" id="IPR001878">
    <property type="entry name" value="Znf_CCHC"/>
</dbReference>
<sequence length="276" mass="31034">MSVPSPFASLQQTAMKELSKFTGEPDQKVTQFVDAIEHIGSFTEWTEPALHTLATIKLGGLAFNWYNNNKDTLRTWPFLKANLLERFQPSISVTKTRLKTRRQQTDESLSAFYDDIIELCKQVDKDMPIYMIVDYLQDGVRDDLKVHIKRRMATMPDAPSPALFLKIARAEDELQKDVSSVAPPSLFSQPYFGHVAVATNTSTAVPHHYHAPTTSTPAPRAPFRNTPPNSAPRYRPCLICNKTNHRTIDCSGKQPSGCFKCGDPTHVIRACPQVFQ</sequence>
<protein>
    <recommendedName>
        <fullName evidence="3">CCHC-type domain-containing protein</fullName>
    </recommendedName>
</protein>
<dbReference type="GO" id="GO:0003676">
    <property type="term" value="F:nucleic acid binding"/>
    <property type="evidence" value="ECO:0007669"/>
    <property type="project" value="InterPro"/>
</dbReference>
<dbReference type="OrthoDB" id="10024629at2759"/>
<feature type="region of interest" description="Disordered" evidence="2">
    <location>
        <begin position="208"/>
        <end position="229"/>
    </location>
</feature>
<dbReference type="EMBL" id="CAJNOQ010001523">
    <property type="protein sequence ID" value="CAF0900854.1"/>
    <property type="molecule type" value="Genomic_DNA"/>
</dbReference>
<dbReference type="PANTHER" id="PTHR33223:SF6">
    <property type="entry name" value="CCHC-TYPE DOMAIN-CONTAINING PROTEIN"/>
    <property type="match status" value="1"/>
</dbReference>
<proteinExistence type="predicted"/>
<dbReference type="PANTHER" id="PTHR33223">
    <property type="entry name" value="CCHC-TYPE DOMAIN-CONTAINING PROTEIN"/>
    <property type="match status" value="1"/>
</dbReference>
<evidence type="ECO:0000256" key="2">
    <source>
        <dbReference type="SAM" id="MobiDB-lite"/>
    </source>
</evidence>
<dbReference type="InterPro" id="IPR036875">
    <property type="entry name" value="Znf_CCHC_sf"/>
</dbReference>
<dbReference type="Proteomes" id="UP000681722">
    <property type="component" value="Unassembled WGS sequence"/>
</dbReference>
<dbReference type="Proteomes" id="UP000663829">
    <property type="component" value="Unassembled WGS sequence"/>
</dbReference>
<gene>
    <name evidence="4" type="ORF">GPM918_LOCUS8628</name>
    <name evidence="5" type="ORF">SRO942_LOCUS8628</name>
</gene>
<dbReference type="SMART" id="SM00343">
    <property type="entry name" value="ZnF_C2HC"/>
    <property type="match status" value="2"/>
</dbReference>
<dbReference type="GO" id="GO:0008270">
    <property type="term" value="F:zinc ion binding"/>
    <property type="evidence" value="ECO:0007669"/>
    <property type="project" value="UniProtKB-KW"/>
</dbReference>
<dbReference type="InterPro" id="IPR005162">
    <property type="entry name" value="Retrotrans_gag_dom"/>
</dbReference>
<dbReference type="AlphaFoldDB" id="A0A813ZIQ1"/>
<reference evidence="4" key="1">
    <citation type="submission" date="2021-02" db="EMBL/GenBank/DDBJ databases">
        <authorList>
            <person name="Nowell W R."/>
        </authorList>
    </citation>
    <scope>NUCLEOTIDE SEQUENCE</scope>
</reference>